<dbReference type="Proteomes" id="UP000324897">
    <property type="component" value="Chromosome 7"/>
</dbReference>
<dbReference type="PANTHER" id="PTHR47125:SF2">
    <property type="entry name" value="ADENINE NUCLEOTIDE ALPHA HYDROLASES-LIKE SUPERFAMILY PROTEIN"/>
    <property type="match status" value="1"/>
</dbReference>
<dbReference type="Gramene" id="TVU19480">
    <property type="protein sequence ID" value="TVU19480"/>
    <property type="gene ID" value="EJB05_35631"/>
</dbReference>
<comment type="caution">
    <text evidence="3">The sequence shown here is derived from an EMBL/GenBank/DDBJ whole genome shotgun (WGS) entry which is preliminary data.</text>
</comment>
<dbReference type="PANTHER" id="PTHR47125">
    <property type="entry name" value="ADENINE NUCLEOTIDE ALPHA HYDROLASES-LIKE SUPERFAMILY PROTEIN"/>
    <property type="match status" value="1"/>
</dbReference>
<feature type="compositionally biased region" description="Basic residues" evidence="1">
    <location>
        <begin position="28"/>
        <end position="39"/>
    </location>
</feature>
<dbReference type="Gene3D" id="3.40.50.620">
    <property type="entry name" value="HUPs"/>
    <property type="match status" value="1"/>
</dbReference>
<feature type="compositionally biased region" description="Basic residues" evidence="1">
    <location>
        <begin position="47"/>
        <end position="56"/>
    </location>
</feature>
<evidence type="ECO:0000256" key="1">
    <source>
        <dbReference type="SAM" id="MobiDB-lite"/>
    </source>
</evidence>
<dbReference type="AlphaFoldDB" id="A0A5J9U8I5"/>
<sequence>AGAEGYFYMASPPTARIPSPVLADSTLKPRKNVTSRTHAHQGPPNTRHQHRARTRTARREETDGEQRRQQRVLPAPAELQRLRRTRRSTTTSRRRRSGSRSAAAGRRGSRRWSSRKKARARGHRRGGGFSCRTREAEAAAGRKRVMVVVDQSSGAKHAMMWALTHVANKGDFLTLLHVLPPTSGSGGRASSAEASALANSLGSLCKACKPEVEVEALVIEGPKLSTVLSQVKKLEASVLVLSQRKPSPFCCFMRSSSEEFVEECINRADCLTLAVRRQSKGVGGYLISTRWQKNFWLLA</sequence>
<feature type="domain" description="UspA" evidence="2">
    <location>
        <begin position="142"/>
        <end position="276"/>
    </location>
</feature>
<organism evidence="3 4">
    <name type="scientific">Eragrostis curvula</name>
    <name type="common">weeping love grass</name>
    <dbReference type="NCBI Taxonomy" id="38414"/>
    <lineage>
        <taxon>Eukaryota</taxon>
        <taxon>Viridiplantae</taxon>
        <taxon>Streptophyta</taxon>
        <taxon>Embryophyta</taxon>
        <taxon>Tracheophyta</taxon>
        <taxon>Spermatophyta</taxon>
        <taxon>Magnoliopsida</taxon>
        <taxon>Liliopsida</taxon>
        <taxon>Poales</taxon>
        <taxon>Poaceae</taxon>
        <taxon>PACMAD clade</taxon>
        <taxon>Chloridoideae</taxon>
        <taxon>Eragrostideae</taxon>
        <taxon>Eragrostidinae</taxon>
        <taxon>Eragrostis</taxon>
    </lineage>
</organism>
<protein>
    <recommendedName>
        <fullName evidence="2">UspA domain-containing protein</fullName>
    </recommendedName>
</protein>
<dbReference type="InterPro" id="IPR014729">
    <property type="entry name" value="Rossmann-like_a/b/a_fold"/>
</dbReference>
<feature type="compositionally biased region" description="Basic and acidic residues" evidence="1">
    <location>
        <begin position="57"/>
        <end position="68"/>
    </location>
</feature>
<feature type="compositionally biased region" description="Basic residues" evidence="1">
    <location>
        <begin position="107"/>
        <end position="126"/>
    </location>
</feature>
<evidence type="ECO:0000259" key="2">
    <source>
        <dbReference type="Pfam" id="PF00582"/>
    </source>
</evidence>
<feature type="compositionally biased region" description="Basic residues" evidence="1">
    <location>
        <begin position="82"/>
        <end position="98"/>
    </location>
</feature>
<evidence type="ECO:0000313" key="3">
    <source>
        <dbReference type="EMBL" id="TVU19480.1"/>
    </source>
</evidence>
<gene>
    <name evidence="3" type="ORF">EJB05_35631</name>
</gene>
<dbReference type="EMBL" id="RWGY01000029">
    <property type="protein sequence ID" value="TVU19480.1"/>
    <property type="molecule type" value="Genomic_DNA"/>
</dbReference>
<dbReference type="Pfam" id="PF00582">
    <property type="entry name" value="Usp"/>
    <property type="match status" value="1"/>
</dbReference>
<dbReference type="CDD" id="cd00293">
    <property type="entry name" value="USP-like"/>
    <property type="match status" value="1"/>
</dbReference>
<feature type="region of interest" description="Disordered" evidence="1">
    <location>
        <begin position="1"/>
        <end position="133"/>
    </location>
</feature>
<proteinExistence type="predicted"/>
<name>A0A5J9U8I5_9POAL</name>
<reference evidence="3 4" key="1">
    <citation type="journal article" date="2019" name="Sci. Rep.">
        <title>A high-quality genome of Eragrostis curvula grass provides insights into Poaceae evolution and supports new strategies to enhance forage quality.</title>
        <authorList>
            <person name="Carballo J."/>
            <person name="Santos B.A.C.M."/>
            <person name="Zappacosta D."/>
            <person name="Garbus I."/>
            <person name="Selva J.P."/>
            <person name="Gallo C.A."/>
            <person name="Diaz A."/>
            <person name="Albertini E."/>
            <person name="Caccamo M."/>
            <person name="Echenique V."/>
        </authorList>
    </citation>
    <scope>NUCLEOTIDE SEQUENCE [LARGE SCALE GENOMIC DNA]</scope>
    <source>
        <strain evidence="4">cv. Victoria</strain>
        <tissue evidence="3">Leaf</tissue>
    </source>
</reference>
<dbReference type="SUPFAM" id="SSF52402">
    <property type="entry name" value="Adenine nucleotide alpha hydrolases-like"/>
    <property type="match status" value="1"/>
</dbReference>
<keyword evidence="4" id="KW-1185">Reference proteome</keyword>
<dbReference type="InterPro" id="IPR006016">
    <property type="entry name" value="UspA"/>
</dbReference>
<evidence type="ECO:0000313" key="4">
    <source>
        <dbReference type="Proteomes" id="UP000324897"/>
    </source>
</evidence>
<accession>A0A5J9U8I5</accession>
<feature type="non-terminal residue" evidence="3">
    <location>
        <position position="1"/>
    </location>
</feature>
<dbReference type="OrthoDB" id="672525at2759"/>